<dbReference type="Proteomes" id="UP000256964">
    <property type="component" value="Unassembled WGS sequence"/>
</dbReference>
<keyword evidence="2" id="KW-0472">Membrane</keyword>
<organism evidence="3 4">
    <name type="scientific">Lentinus brumalis</name>
    <dbReference type="NCBI Taxonomy" id="2498619"/>
    <lineage>
        <taxon>Eukaryota</taxon>
        <taxon>Fungi</taxon>
        <taxon>Dikarya</taxon>
        <taxon>Basidiomycota</taxon>
        <taxon>Agaricomycotina</taxon>
        <taxon>Agaricomycetes</taxon>
        <taxon>Polyporales</taxon>
        <taxon>Polyporaceae</taxon>
        <taxon>Lentinus</taxon>
    </lineage>
</organism>
<accession>A0A371DR81</accession>
<dbReference type="STRING" id="139420.A0A371DR81"/>
<evidence type="ECO:0000256" key="2">
    <source>
        <dbReference type="SAM" id="Phobius"/>
    </source>
</evidence>
<keyword evidence="2" id="KW-1133">Transmembrane helix</keyword>
<dbReference type="OrthoDB" id="2504001at2759"/>
<feature type="transmembrane region" description="Helical" evidence="2">
    <location>
        <begin position="122"/>
        <end position="142"/>
    </location>
</feature>
<reference evidence="3 4" key="1">
    <citation type="journal article" date="2018" name="Biotechnol. Biofuels">
        <title>Integrative visual omics of the white-rot fungus Polyporus brumalis exposes the biotechnological potential of its oxidative enzymes for delignifying raw plant biomass.</title>
        <authorList>
            <person name="Miyauchi S."/>
            <person name="Rancon A."/>
            <person name="Drula E."/>
            <person name="Hage H."/>
            <person name="Chaduli D."/>
            <person name="Favel A."/>
            <person name="Grisel S."/>
            <person name="Henrissat B."/>
            <person name="Herpoel-Gimbert I."/>
            <person name="Ruiz-Duenas F.J."/>
            <person name="Chevret D."/>
            <person name="Hainaut M."/>
            <person name="Lin J."/>
            <person name="Wang M."/>
            <person name="Pangilinan J."/>
            <person name="Lipzen A."/>
            <person name="Lesage-Meessen L."/>
            <person name="Navarro D."/>
            <person name="Riley R."/>
            <person name="Grigoriev I.V."/>
            <person name="Zhou S."/>
            <person name="Raouche S."/>
            <person name="Rosso M.N."/>
        </authorList>
    </citation>
    <scope>NUCLEOTIDE SEQUENCE [LARGE SCALE GENOMIC DNA]</scope>
    <source>
        <strain evidence="3 4">BRFM 1820</strain>
    </source>
</reference>
<protein>
    <submittedName>
        <fullName evidence="3">Uncharacterized protein</fullName>
    </submittedName>
</protein>
<evidence type="ECO:0000256" key="1">
    <source>
        <dbReference type="SAM" id="MobiDB-lite"/>
    </source>
</evidence>
<proteinExistence type="predicted"/>
<keyword evidence="2" id="KW-0812">Transmembrane</keyword>
<sequence>MNRMAAPPPVYTVRVEVNPTQTIALRLPKNMPPNDDVPYELQQYYNKDVWVARQRAVLTKGSRYLKPRFEIIFAVFMLLASLAVPIVVYYVLLHALPQKLDRVEEVNGRVFFQDERYWQARAASVGTFLGLVLVGWLPFFLWKAHGKRQVNQMLAKFGAEDAAMKGPGAQMPQWSMKMPGIGSKALHVMITYPRPTMVTPFQMGATLPPYLVNQPIDPNAGAYYTPYMGPGHAQGQPHHAPVNNIPGVPLYNDREEKIPEYSGPAADTYLPHEKERFEDIKV</sequence>
<dbReference type="AlphaFoldDB" id="A0A371DR81"/>
<dbReference type="EMBL" id="KZ857383">
    <property type="protein sequence ID" value="RDX54998.1"/>
    <property type="molecule type" value="Genomic_DNA"/>
</dbReference>
<name>A0A371DR81_9APHY</name>
<gene>
    <name evidence="3" type="ORF">OH76DRAFT_855825</name>
</gene>
<evidence type="ECO:0000313" key="4">
    <source>
        <dbReference type="Proteomes" id="UP000256964"/>
    </source>
</evidence>
<evidence type="ECO:0000313" key="3">
    <source>
        <dbReference type="EMBL" id="RDX54998.1"/>
    </source>
</evidence>
<keyword evidence="4" id="KW-1185">Reference proteome</keyword>
<feature type="region of interest" description="Disordered" evidence="1">
    <location>
        <begin position="261"/>
        <end position="282"/>
    </location>
</feature>
<feature type="transmembrane region" description="Helical" evidence="2">
    <location>
        <begin position="71"/>
        <end position="92"/>
    </location>
</feature>
<feature type="compositionally biased region" description="Basic and acidic residues" evidence="1">
    <location>
        <begin position="270"/>
        <end position="282"/>
    </location>
</feature>